<proteinExistence type="inferred from homology"/>
<keyword evidence="7" id="KW-0972">Capsule biogenesis/degradation</keyword>
<dbReference type="OrthoDB" id="8479094at2"/>
<comment type="caution">
    <text evidence="13">The sequence shown here is derived from an EMBL/GenBank/DDBJ whole genome shotgun (WGS) entry which is preliminary data.</text>
</comment>
<protein>
    <recommendedName>
        <fullName evidence="11">Transport permease protein</fullName>
    </recommendedName>
</protein>
<evidence type="ECO:0000256" key="9">
    <source>
        <dbReference type="ARBA" id="ARBA00023047"/>
    </source>
</evidence>
<sequence>MSFSAQGLHARSFKTWRTVSALIMREMATTYGRSPGGYIWAILEPVGGLAIMTIAFSVMLRSPALGTSFPLFYATGLLPFMMYSDVALKLGQSIRFSRQLLFYPAVTYADAIVARFLLNTLTHLMVFYIIMTGLMWFYDTRNILDYAAILNALGMAMVVGLGVGTLNCFLLTRFGLWERIWAIVNRPMFLMSGIFFLYDNLPEPFRSYLWLNPLIHVTGEMRRGFYASYDATYVSHTYVYGFGLTALCIGFIFLSRYHRVLLNNR</sequence>
<feature type="transmembrane region" description="Helical" evidence="11">
    <location>
        <begin position="238"/>
        <end position="257"/>
    </location>
</feature>
<evidence type="ECO:0000256" key="2">
    <source>
        <dbReference type="ARBA" id="ARBA00007783"/>
    </source>
</evidence>
<name>A0A547PMT8_9RHOB</name>
<dbReference type="EMBL" id="VFSV01000043">
    <property type="protein sequence ID" value="TRD15446.1"/>
    <property type="molecule type" value="Genomic_DNA"/>
</dbReference>
<dbReference type="Proteomes" id="UP000318590">
    <property type="component" value="Unassembled WGS sequence"/>
</dbReference>
<evidence type="ECO:0000256" key="6">
    <source>
        <dbReference type="ARBA" id="ARBA00022692"/>
    </source>
</evidence>
<accession>A0A547PMT8</accession>
<feature type="transmembrane region" description="Helical" evidence="11">
    <location>
        <begin position="149"/>
        <end position="171"/>
    </location>
</feature>
<evidence type="ECO:0000256" key="1">
    <source>
        <dbReference type="ARBA" id="ARBA00004651"/>
    </source>
</evidence>
<keyword evidence="8 11" id="KW-1133">Transmembrane helix</keyword>
<evidence type="ECO:0000256" key="5">
    <source>
        <dbReference type="ARBA" id="ARBA00022597"/>
    </source>
</evidence>
<keyword evidence="9" id="KW-0625">Polysaccharide transport</keyword>
<evidence type="ECO:0000256" key="10">
    <source>
        <dbReference type="ARBA" id="ARBA00023136"/>
    </source>
</evidence>
<dbReference type="GO" id="GO:0015774">
    <property type="term" value="P:polysaccharide transport"/>
    <property type="evidence" value="ECO:0007669"/>
    <property type="project" value="UniProtKB-KW"/>
</dbReference>
<keyword evidence="3 11" id="KW-0813">Transport</keyword>
<feature type="transmembrane region" description="Helical" evidence="11">
    <location>
        <begin position="71"/>
        <end position="91"/>
    </location>
</feature>
<dbReference type="GO" id="GO:0043190">
    <property type="term" value="C:ATP-binding cassette (ABC) transporter complex"/>
    <property type="evidence" value="ECO:0007669"/>
    <property type="project" value="InterPro"/>
</dbReference>
<dbReference type="AlphaFoldDB" id="A0A547PMT8"/>
<dbReference type="InterPro" id="IPR047817">
    <property type="entry name" value="ABC2_TM_bact-type"/>
</dbReference>
<feature type="transmembrane region" description="Helical" evidence="11">
    <location>
        <begin position="180"/>
        <end position="198"/>
    </location>
</feature>
<comment type="subcellular location">
    <subcellularLocation>
        <location evidence="11">Cell inner membrane</location>
        <topology evidence="11">Multi-pass membrane protein</topology>
    </subcellularLocation>
    <subcellularLocation>
        <location evidence="1">Cell membrane</location>
        <topology evidence="1">Multi-pass membrane protein</topology>
    </subcellularLocation>
</comment>
<feature type="transmembrane region" description="Helical" evidence="11">
    <location>
        <begin position="37"/>
        <end position="59"/>
    </location>
</feature>
<keyword evidence="10 11" id="KW-0472">Membrane</keyword>
<dbReference type="PANTHER" id="PTHR30413">
    <property type="entry name" value="INNER MEMBRANE TRANSPORT PERMEASE"/>
    <property type="match status" value="1"/>
</dbReference>
<evidence type="ECO:0000256" key="3">
    <source>
        <dbReference type="ARBA" id="ARBA00022448"/>
    </source>
</evidence>
<keyword evidence="6 11" id="KW-0812">Transmembrane</keyword>
<evidence type="ECO:0000313" key="14">
    <source>
        <dbReference type="Proteomes" id="UP000318590"/>
    </source>
</evidence>
<evidence type="ECO:0000256" key="7">
    <source>
        <dbReference type="ARBA" id="ARBA00022903"/>
    </source>
</evidence>
<evidence type="ECO:0000256" key="8">
    <source>
        <dbReference type="ARBA" id="ARBA00022989"/>
    </source>
</evidence>
<evidence type="ECO:0000259" key="12">
    <source>
        <dbReference type="PROSITE" id="PS51012"/>
    </source>
</evidence>
<dbReference type="PANTHER" id="PTHR30413:SF10">
    <property type="entry name" value="CAPSULE POLYSACCHARIDE EXPORT INNER-MEMBRANE PROTEIN CTRC"/>
    <property type="match status" value="1"/>
</dbReference>
<dbReference type="RefSeq" id="WP_142835875.1">
    <property type="nucleotide sequence ID" value="NZ_VFSV01000043.1"/>
</dbReference>
<keyword evidence="5" id="KW-0762">Sugar transport</keyword>
<keyword evidence="14" id="KW-1185">Reference proteome</keyword>
<dbReference type="GO" id="GO:0015920">
    <property type="term" value="P:lipopolysaccharide transport"/>
    <property type="evidence" value="ECO:0007669"/>
    <property type="project" value="TreeGrafter"/>
</dbReference>
<feature type="domain" description="ABC transmembrane type-2" evidence="12">
    <location>
        <begin position="36"/>
        <end position="257"/>
    </location>
</feature>
<dbReference type="InterPro" id="IPR000412">
    <property type="entry name" value="ABC_2_transport"/>
</dbReference>
<comment type="similarity">
    <text evidence="2 11">Belongs to the ABC-2 integral membrane protein family.</text>
</comment>
<dbReference type="PROSITE" id="PS51012">
    <property type="entry name" value="ABC_TM2"/>
    <property type="match status" value="1"/>
</dbReference>
<reference evidence="13 14" key="1">
    <citation type="submission" date="2019-06" db="EMBL/GenBank/DDBJ databases">
        <title>Paenimaribius caenipelagi gen. nov., sp. nov., isolated from a tidal flat.</title>
        <authorList>
            <person name="Yoon J.-H."/>
        </authorList>
    </citation>
    <scope>NUCLEOTIDE SEQUENCE [LARGE SCALE GENOMIC DNA]</scope>
    <source>
        <strain evidence="13 14">JBTF-M29</strain>
    </source>
</reference>
<feature type="transmembrane region" description="Helical" evidence="11">
    <location>
        <begin position="112"/>
        <end position="137"/>
    </location>
</feature>
<organism evidence="13 14">
    <name type="scientific">Palleronia caenipelagi</name>
    <dbReference type="NCBI Taxonomy" id="2489174"/>
    <lineage>
        <taxon>Bacteria</taxon>
        <taxon>Pseudomonadati</taxon>
        <taxon>Pseudomonadota</taxon>
        <taxon>Alphaproteobacteria</taxon>
        <taxon>Rhodobacterales</taxon>
        <taxon>Roseobacteraceae</taxon>
        <taxon>Palleronia</taxon>
    </lineage>
</organism>
<dbReference type="Pfam" id="PF01061">
    <property type="entry name" value="ABC2_membrane"/>
    <property type="match status" value="1"/>
</dbReference>
<evidence type="ECO:0000313" key="13">
    <source>
        <dbReference type="EMBL" id="TRD15446.1"/>
    </source>
</evidence>
<evidence type="ECO:0000256" key="11">
    <source>
        <dbReference type="RuleBase" id="RU361157"/>
    </source>
</evidence>
<dbReference type="GO" id="GO:0140359">
    <property type="term" value="F:ABC-type transporter activity"/>
    <property type="evidence" value="ECO:0007669"/>
    <property type="project" value="InterPro"/>
</dbReference>
<dbReference type="PRINTS" id="PR00164">
    <property type="entry name" value="ABC2TRNSPORT"/>
</dbReference>
<keyword evidence="4 11" id="KW-1003">Cell membrane</keyword>
<evidence type="ECO:0000256" key="4">
    <source>
        <dbReference type="ARBA" id="ARBA00022475"/>
    </source>
</evidence>
<gene>
    <name evidence="13" type="ORF">FEV53_16510</name>
</gene>
<dbReference type="InterPro" id="IPR013525">
    <property type="entry name" value="ABC2_TM"/>
</dbReference>